<keyword evidence="3" id="KW-0677">Repeat</keyword>
<dbReference type="InterPro" id="IPR019775">
    <property type="entry name" value="WD40_repeat_CS"/>
</dbReference>
<feature type="region of interest" description="Disordered" evidence="7">
    <location>
        <begin position="1"/>
        <end position="42"/>
    </location>
</feature>
<dbReference type="Gene3D" id="2.130.10.10">
    <property type="entry name" value="YVTN repeat-like/Quinoprotein amine dehydrogenase"/>
    <property type="match status" value="1"/>
</dbReference>
<evidence type="ECO:0000256" key="6">
    <source>
        <dbReference type="PROSITE-ProRule" id="PRU00221"/>
    </source>
</evidence>
<reference evidence="9 10" key="1">
    <citation type="submission" date="2019-09" db="EMBL/GenBank/DDBJ databases">
        <title>Bird 10,000 Genomes (B10K) Project - Family phase.</title>
        <authorList>
            <person name="Zhang G."/>
        </authorList>
    </citation>
    <scope>NUCLEOTIDE SEQUENCE [LARGE SCALE GENOMIC DNA]</scope>
    <source>
        <strain evidence="9">B10K-DU-012-37</strain>
    </source>
</reference>
<feature type="domain" description="Histone-binding protein RBBP4-like N-terminal" evidence="8">
    <location>
        <begin position="41"/>
        <end position="108"/>
    </location>
</feature>
<keyword evidence="2 6" id="KW-0853">WD repeat</keyword>
<evidence type="ECO:0000256" key="3">
    <source>
        <dbReference type="ARBA" id="ARBA00022737"/>
    </source>
</evidence>
<dbReference type="GO" id="GO:0005730">
    <property type="term" value="C:nucleolus"/>
    <property type="evidence" value="ECO:0007669"/>
    <property type="project" value="TreeGrafter"/>
</dbReference>
<feature type="non-terminal residue" evidence="9">
    <location>
        <position position="369"/>
    </location>
</feature>
<dbReference type="PROSITE" id="PS50082">
    <property type="entry name" value="WD_REPEATS_2"/>
    <property type="match status" value="2"/>
</dbReference>
<evidence type="ECO:0000256" key="1">
    <source>
        <dbReference type="ARBA" id="ARBA00004123"/>
    </source>
</evidence>
<accession>A0A7K6AIW8</accession>
<dbReference type="Pfam" id="PF12265">
    <property type="entry name" value="CAF1C_H4-bd"/>
    <property type="match status" value="1"/>
</dbReference>
<evidence type="ECO:0000256" key="2">
    <source>
        <dbReference type="ARBA" id="ARBA00022574"/>
    </source>
</evidence>
<dbReference type="OrthoDB" id="2161379at2759"/>
<dbReference type="EMBL" id="VZRI01001764">
    <property type="protein sequence ID" value="NWU89874.1"/>
    <property type="molecule type" value="Genomic_DNA"/>
</dbReference>
<proteinExistence type="predicted"/>
<keyword evidence="10" id="KW-1185">Reference proteome</keyword>
<comment type="subcellular location">
    <subcellularLocation>
        <location evidence="1">Nucleus</location>
    </subcellularLocation>
</comment>
<feature type="region of interest" description="Disordered" evidence="7">
    <location>
        <begin position="110"/>
        <end position="135"/>
    </location>
</feature>
<dbReference type="PROSITE" id="PS00678">
    <property type="entry name" value="WD_REPEATS_1"/>
    <property type="match status" value="1"/>
</dbReference>
<comment type="caution">
    <text evidence="9">The sequence shown here is derived from an EMBL/GenBank/DDBJ whole genome shotgun (WGS) entry which is preliminary data.</text>
</comment>
<evidence type="ECO:0000256" key="7">
    <source>
        <dbReference type="SAM" id="MobiDB-lite"/>
    </source>
</evidence>
<protein>
    <recommendedName>
        <fullName evidence="5">Glutamate-rich WD repeat-containing protein 1</fullName>
    </recommendedName>
</protein>
<dbReference type="GO" id="GO:0042254">
    <property type="term" value="P:ribosome biogenesis"/>
    <property type="evidence" value="ECO:0007669"/>
    <property type="project" value="TreeGrafter"/>
</dbReference>
<dbReference type="SMART" id="SM00320">
    <property type="entry name" value="WD40"/>
    <property type="match status" value="3"/>
</dbReference>
<dbReference type="Proteomes" id="UP000544127">
    <property type="component" value="Unassembled WGS sequence"/>
</dbReference>
<feature type="repeat" description="WD" evidence="6">
    <location>
        <begin position="299"/>
        <end position="334"/>
    </location>
</feature>
<dbReference type="AlphaFoldDB" id="A0A7K6AIW8"/>
<dbReference type="InterPro" id="IPR015943">
    <property type="entry name" value="WD40/YVTN_repeat-like_dom_sf"/>
</dbReference>
<dbReference type="Pfam" id="PF00400">
    <property type="entry name" value="WD40"/>
    <property type="match status" value="3"/>
</dbReference>
<dbReference type="InterPro" id="IPR020472">
    <property type="entry name" value="WD40_PAC1"/>
</dbReference>
<dbReference type="InterPro" id="IPR022052">
    <property type="entry name" value="Histone-bd_RBBP4-like_N"/>
</dbReference>
<dbReference type="InterPro" id="IPR036322">
    <property type="entry name" value="WD40_repeat_dom_sf"/>
</dbReference>
<evidence type="ECO:0000256" key="5">
    <source>
        <dbReference type="ARBA" id="ARBA00040876"/>
    </source>
</evidence>
<keyword evidence="4" id="KW-0539">Nucleus</keyword>
<feature type="compositionally biased region" description="Low complexity" evidence="7">
    <location>
        <begin position="15"/>
        <end position="32"/>
    </location>
</feature>
<feature type="non-terminal residue" evidence="9">
    <location>
        <position position="1"/>
    </location>
</feature>
<sequence>KTRPRLRARARPREQPQSQSRPQPQPQVYLPGSGPPLGPGEELVMDEGAYVLYHRAAIGAPCLSLDVIPDGAGEGREELPLSLLLCAGTQAPTAQGNRLLVLKLQNLHGFRPHSASDSEDDSSEEEEEEEGRSPQLVLAAAPHLGAINRIRVRPSFPLPPAPTQIISPQRPPWVPPASSLSPSRPQWIPSVSFCEAELSLWGWVSLCGAGLMLTPPLCFPPGRLLSGDGGGAIHMWDPRGGGWVVQPRPMLGHGGAVEDLQWSPVEASVAPQGFSSCSGDASLRIWDVRAPKAAQLVVPGAHEGDINALGWGPCDPQVLLSGGDDGTLRLWDLRRFQSGSPVATFKMHKGPVTSLQWHPCEGGVAAAAG</sequence>
<feature type="compositionally biased region" description="Basic residues" evidence="7">
    <location>
        <begin position="1"/>
        <end position="10"/>
    </location>
</feature>
<dbReference type="PRINTS" id="PR00320">
    <property type="entry name" value="GPROTEINBRPT"/>
</dbReference>
<dbReference type="InterPro" id="IPR051972">
    <property type="entry name" value="Glutamate-rich_WD_repeat"/>
</dbReference>
<evidence type="ECO:0000256" key="4">
    <source>
        <dbReference type="ARBA" id="ARBA00023242"/>
    </source>
</evidence>
<dbReference type="InterPro" id="IPR001680">
    <property type="entry name" value="WD40_rpt"/>
</dbReference>
<name>A0A7K6AIW8_UPUEP</name>
<dbReference type="PANTHER" id="PTHR45903">
    <property type="entry name" value="GLUTAMATE-RICH WD REPEAT-CONTAINING PROTEIN 1"/>
    <property type="match status" value="1"/>
</dbReference>
<feature type="repeat" description="WD" evidence="6">
    <location>
        <begin position="250"/>
        <end position="296"/>
    </location>
</feature>
<gene>
    <name evidence="9" type="primary">Grwd1</name>
    <name evidence="9" type="ORF">UPUEPO_R14636</name>
</gene>
<dbReference type="PANTHER" id="PTHR45903:SF1">
    <property type="entry name" value="GLUTAMATE-RICH WD REPEAT-CONTAINING PROTEIN 1"/>
    <property type="match status" value="1"/>
</dbReference>
<organism evidence="9 10">
    <name type="scientific">Upupa epops</name>
    <name type="common">Eurasian hoopoe</name>
    <dbReference type="NCBI Taxonomy" id="57439"/>
    <lineage>
        <taxon>Eukaryota</taxon>
        <taxon>Metazoa</taxon>
        <taxon>Chordata</taxon>
        <taxon>Craniata</taxon>
        <taxon>Vertebrata</taxon>
        <taxon>Euteleostomi</taxon>
        <taxon>Archelosauria</taxon>
        <taxon>Archosauria</taxon>
        <taxon>Dinosauria</taxon>
        <taxon>Saurischia</taxon>
        <taxon>Theropoda</taxon>
        <taxon>Coelurosauria</taxon>
        <taxon>Aves</taxon>
        <taxon>Neognathae</taxon>
        <taxon>Neoaves</taxon>
        <taxon>Telluraves</taxon>
        <taxon>Coraciimorphae</taxon>
        <taxon>Bucerotiformes</taxon>
        <taxon>Upupidae</taxon>
        <taxon>Upupa</taxon>
    </lineage>
</organism>
<evidence type="ECO:0000313" key="10">
    <source>
        <dbReference type="Proteomes" id="UP000544127"/>
    </source>
</evidence>
<dbReference type="PROSITE" id="PS50294">
    <property type="entry name" value="WD_REPEATS_REGION"/>
    <property type="match status" value="1"/>
</dbReference>
<evidence type="ECO:0000259" key="8">
    <source>
        <dbReference type="Pfam" id="PF12265"/>
    </source>
</evidence>
<feature type="compositionally biased region" description="Acidic residues" evidence="7">
    <location>
        <begin position="117"/>
        <end position="130"/>
    </location>
</feature>
<evidence type="ECO:0000313" key="9">
    <source>
        <dbReference type="EMBL" id="NWU89874.1"/>
    </source>
</evidence>
<dbReference type="SUPFAM" id="SSF50978">
    <property type="entry name" value="WD40 repeat-like"/>
    <property type="match status" value="1"/>
</dbReference>